<dbReference type="AlphaFoldDB" id="A0A250X915"/>
<organism evidence="1 2">
    <name type="scientific">Chlamydomonas eustigma</name>
    <dbReference type="NCBI Taxonomy" id="1157962"/>
    <lineage>
        <taxon>Eukaryota</taxon>
        <taxon>Viridiplantae</taxon>
        <taxon>Chlorophyta</taxon>
        <taxon>core chlorophytes</taxon>
        <taxon>Chlorophyceae</taxon>
        <taxon>CS clade</taxon>
        <taxon>Chlamydomonadales</taxon>
        <taxon>Chlamydomonadaceae</taxon>
        <taxon>Chlamydomonas</taxon>
    </lineage>
</organism>
<keyword evidence="2" id="KW-1185">Reference proteome</keyword>
<name>A0A250X915_9CHLO</name>
<evidence type="ECO:0000313" key="1">
    <source>
        <dbReference type="EMBL" id="GAX79575.1"/>
    </source>
</evidence>
<sequence length="141" mass="16264">MQRHQQHAWLNEIKSMRTEENDKLLHFELQQASMMVELHDVKSAVQAGVEKSRKQSEFRIQQIEGRIQATCCNVQELRNKVDDVLSLTSEDFPNVLLRQRLEDKDAILSSLTKVTHSGLTPCKSRLLFINSGSIRMTRNCV</sequence>
<proteinExistence type="predicted"/>
<accession>A0A250X915</accession>
<gene>
    <name evidence="1" type="ORF">CEUSTIGMA_g7016.t1</name>
</gene>
<dbReference type="Proteomes" id="UP000232323">
    <property type="component" value="Unassembled WGS sequence"/>
</dbReference>
<evidence type="ECO:0000313" key="2">
    <source>
        <dbReference type="Proteomes" id="UP000232323"/>
    </source>
</evidence>
<protein>
    <submittedName>
        <fullName evidence="1">Uncharacterized protein</fullName>
    </submittedName>
</protein>
<dbReference type="EMBL" id="BEGY01000043">
    <property type="protein sequence ID" value="GAX79575.1"/>
    <property type="molecule type" value="Genomic_DNA"/>
</dbReference>
<comment type="caution">
    <text evidence="1">The sequence shown here is derived from an EMBL/GenBank/DDBJ whole genome shotgun (WGS) entry which is preliminary data.</text>
</comment>
<reference evidence="1 2" key="1">
    <citation type="submission" date="2017-08" db="EMBL/GenBank/DDBJ databases">
        <title>Acidophilic green algal genome provides insights into adaptation to an acidic environment.</title>
        <authorList>
            <person name="Hirooka S."/>
            <person name="Hirose Y."/>
            <person name="Kanesaki Y."/>
            <person name="Higuchi S."/>
            <person name="Fujiwara T."/>
            <person name="Onuma R."/>
            <person name="Era A."/>
            <person name="Ohbayashi R."/>
            <person name="Uzuka A."/>
            <person name="Nozaki H."/>
            <person name="Yoshikawa H."/>
            <person name="Miyagishima S.Y."/>
        </authorList>
    </citation>
    <scope>NUCLEOTIDE SEQUENCE [LARGE SCALE GENOMIC DNA]</scope>
    <source>
        <strain evidence="1 2">NIES-2499</strain>
    </source>
</reference>